<dbReference type="NCBIfam" id="NF002634">
    <property type="entry name" value="PRK02304.1-3"/>
    <property type="match status" value="1"/>
</dbReference>
<evidence type="ECO:0000256" key="5">
    <source>
        <dbReference type="ARBA" id="ARBA00011738"/>
    </source>
</evidence>
<keyword evidence="14" id="KW-1185">Reference proteome</keyword>
<dbReference type="OrthoDB" id="9803963at2"/>
<dbReference type="KEGG" id="gau:GAU_1608"/>
<comment type="similarity">
    <text evidence="4 11">Belongs to the purine/pyrimidine phosphoribosyltransferase family.</text>
</comment>
<comment type="pathway">
    <text evidence="3 11">Purine metabolism; AMP biosynthesis via salvage pathway; AMP from adenine: step 1/1.</text>
</comment>
<evidence type="ECO:0000256" key="9">
    <source>
        <dbReference type="ARBA" id="ARBA00022679"/>
    </source>
</evidence>
<evidence type="ECO:0000256" key="11">
    <source>
        <dbReference type="HAMAP-Rule" id="MF_00004"/>
    </source>
</evidence>
<dbReference type="EC" id="2.4.2.7" evidence="6 11"/>
<dbReference type="RefSeq" id="WP_012683097.1">
    <property type="nucleotide sequence ID" value="NC_012489.1"/>
</dbReference>
<dbReference type="eggNOG" id="COG0503">
    <property type="taxonomic scope" value="Bacteria"/>
</dbReference>
<evidence type="ECO:0000313" key="14">
    <source>
        <dbReference type="Proteomes" id="UP000002209"/>
    </source>
</evidence>
<dbReference type="NCBIfam" id="NF002636">
    <property type="entry name" value="PRK02304.1-5"/>
    <property type="match status" value="1"/>
</dbReference>
<comment type="function">
    <text evidence="11">Catalyzes a salvage reaction resulting in the formation of AMP, that is energically less costly than de novo synthesis.</text>
</comment>
<dbReference type="GO" id="GO:0006166">
    <property type="term" value="P:purine ribonucleoside salvage"/>
    <property type="evidence" value="ECO:0007669"/>
    <property type="project" value="UniProtKB-UniRule"/>
</dbReference>
<dbReference type="Gene3D" id="3.40.50.2020">
    <property type="match status" value="1"/>
</dbReference>
<evidence type="ECO:0000256" key="10">
    <source>
        <dbReference type="ARBA" id="ARBA00022726"/>
    </source>
</evidence>
<proteinExistence type="inferred from homology"/>
<dbReference type="GO" id="GO:0003999">
    <property type="term" value="F:adenine phosphoribosyltransferase activity"/>
    <property type="evidence" value="ECO:0007669"/>
    <property type="project" value="UniProtKB-UniRule"/>
</dbReference>
<evidence type="ECO:0000259" key="12">
    <source>
        <dbReference type="Pfam" id="PF00156"/>
    </source>
</evidence>
<evidence type="ECO:0000256" key="3">
    <source>
        <dbReference type="ARBA" id="ARBA00004659"/>
    </source>
</evidence>
<name>C1A8U0_GEMAT</name>
<dbReference type="InterPro" id="IPR029057">
    <property type="entry name" value="PRTase-like"/>
</dbReference>
<keyword evidence="10 11" id="KW-0660">Purine salvage</keyword>
<evidence type="ECO:0000256" key="1">
    <source>
        <dbReference type="ARBA" id="ARBA00000868"/>
    </source>
</evidence>
<accession>C1A8U0</accession>
<feature type="domain" description="Phosphoribosyltransferase" evidence="12">
    <location>
        <begin position="49"/>
        <end position="157"/>
    </location>
</feature>
<dbReference type="Pfam" id="PF00156">
    <property type="entry name" value="Pribosyltran"/>
    <property type="match status" value="1"/>
</dbReference>
<protein>
    <recommendedName>
        <fullName evidence="6 11">Adenine phosphoribosyltransferase</fullName>
        <shortName evidence="11">APRT</shortName>
        <ecNumber evidence="6 11">2.4.2.7</ecNumber>
    </recommendedName>
</protein>
<dbReference type="EMBL" id="AP009153">
    <property type="protein sequence ID" value="BAH38650.1"/>
    <property type="molecule type" value="Genomic_DNA"/>
</dbReference>
<evidence type="ECO:0000256" key="2">
    <source>
        <dbReference type="ARBA" id="ARBA00004496"/>
    </source>
</evidence>
<evidence type="ECO:0000256" key="7">
    <source>
        <dbReference type="ARBA" id="ARBA00022490"/>
    </source>
</evidence>
<dbReference type="AlphaFoldDB" id="C1A8U0"/>
<dbReference type="HAMAP" id="MF_00004">
    <property type="entry name" value="Aden_phosphoribosyltr"/>
    <property type="match status" value="1"/>
</dbReference>
<dbReference type="InterPro" id="IPR000836">
    <property type="entry name" value="PRTase_dom"/>
</dbReference>
<dbReference type="PANTHER" id="PTHR11776">
    <property type="entry name" value="ADENINE PHOSPHORIBOSYLTRANSFERASE"/>
    <property type="match status" value="1"/>
</dbReference>
<evidence type="ECO:0000256" key="8">
    <source>
        <dbReference type="ARBA" id="ARBA00022676"/>
    </source>
</evidence>
<dbReference type="GO" id="GO:0006168">
    <property type="term" value="P:adenine salvage"/>
    <property type="evidence" value="ECO:0007669"/>
    <property type="project" value="InterPro"/>
</dbReference>
<comment type="subcellular location">
    <subcellularLocation>
        <location evidence="2 11">Cytoplasm</location>
    </subcellularLocation>
</comment>
<keyword evidence="7 11" id="KW-0963">Cytoplasm</keyword>
<evidence type="ECO:0000256" key="6">
    <source>
        <dbReference type="ARBA" id="ARBA00011893"/>
    </source>
</evidence>
<reference evidence="14" key="1">
    <citation type="submission" date="2006-03" db="EMBL/GenBank/DDBJ databases">
        <title>Complete genome sequence of Gemmatimonas aurantiaca T-27 that represents a novel phylum Gemmatimonadetes.</title>
        <authorList>
            <person name="Takasaki K."/>
            <person name="Ichikawa N."/>
            <person name="Miura H."/>
            <person name="Matsushita S."/>
            <person name="Watanabe Y."/>
            <person name="Oguchi A."/>
            <person name="Ankai A."/>
            <person name="Yashiro I."/>
            <person name="Takahashi M."/>
            <person name="Terui Y."/>
            <person name="Fukui S."/>
            <person name="Yokoyama H."/>
            <person name="Tanikawa S."/>
            <person name="Hanada S."/>
            <person name="Kamagata Y."/>
            <person name="Fujita N."/>
        </authorList>
    </citation>
    <scope>NUCLEOTIDE SEQUENCE [LARGE SCALE GENOMIC DNA]</scope>
    <source>
        <strain evidence="14">T-27 / DSM 14586 / JCM 11422 / NBRC 100505</strain>
    </source>
</reference>
<dbReference type="HOGENOM" id="CLU_063339_3_3_0"/>
<dbReference type="Proteomes" id="UP000002209">
    <property type="component" value="Chromosome"/>
</dbReference>
<dbReference type="STRING" id="379066.GAU_1608"/>
<dbReference type="CDD" id="cd06223">
    <property type="entry name" value="PRTases_typeI"/>
    <property type="match status" value="1"/>
</dbReference>
<keyword evidence="9 11" id="KW-0808">Transferase</keyword>
<organism evidence="13 14">
    <name type="scientific">Gemmatimonas aurantiaca (strain DSM 14586 / JCM 11422 / NBRC 100505 / T-27)</name>
    <dbReference type="NCBI Taxonomy" id="379066"/>
    <lineage>
        <taxon>Bacteria</taxon>
        <taxon>Pseudomonadati</taxon>
        <taxon>Gemmatimonadota</taxon>
        <taxon>Gemmatimonadia</taxon>
        <taxon>Gemmatimonadales</taxon>
        <taxon>Gemmatimonadaceae</taxon>
        <taxon>Gemmatimonas</taxon>
    </lineage>
</organism>
<comment type="subunit">
    <text evidence="5 11">Homodimer.</text>
</comment>
<sequence>MTLQRRLEGTIRDVPDFPTPGILFKDITPVLADPVLLADVIDAMAAPYAGRGITHVVGVESRGFLFGVPVALALGVPFAPARKPSKLPWRTQREAYALEYRKDVLEMHVDALGTPGQVAARVLVIDDVLATGGTAMATCRLVERLGGEVAAVAVVVELGFLNGRAALAGREVHAVVGF</sequence>
<dbReference type="InterPro" id="IPR005764">
    <property type="entry name" value="Ade_phspho_trans"/>
</dbReference>
<evidence type="ECO:0000313" key="13">
    <source>
        <dbReference type="EMBL" id="BAH38650.1"/>
    </source>
</evidence>
<dbReference type="FunFam" id="3.40.50.2020:FF:000021">
    <property type="entry name" value="Adenine phosphoribosyltransferase"/>
    <property type="match status" value="1"/>
</dbReference>
<dbReference type="GO" id="GO:0005737">
    <property type="term" value="C:cytoplasm"/>
    <property type="evidence" value="ECO:0007669"/>
    <property type="project" value="UniProtKB-SubCell"/>
</dbReference>
<dbReference type="NCBIfam" id="TIGR01090">
    <property type="entry name" value="apt"/>
    <property type="match status" value="1"/>
</dbReference>
<evidence type="ECO:0000256" key="4">
    <source>
        <dbReference type="ARBA" id="ARBA00008391"/>
    </source>
</evidence>
<dbReference type="InterPro" id="IPR050120">
    <property type="entry name" value="Adenine_PRTase"/>
</dbReference>
<dbReference type="GO" id="GO:0044209">
    <property type="term" value="P:AMP salvage"/>
    <property type="evidence" value="ECO:0007669"/>
    <property type="project" value="UniProtKB-UniRule"/>
</dbReference>
<keyword evidence="8 11" id="KW-0328">Glycosyltransferase</keyword>
<gene>
    <name evidence="11 13" type="primary">apt</name>
    <name evidence="13" type="ordered locus">GAU_1608</name>
</gene>
<dbReference type="UniPathway" id="UPA00588">
    <property type="reaction ID" value="UER00646"/>
</dbReference>
<comment type="catalytic activity">
    <reaction evidence="1 11">
        <text>AMP + diphosphate = 5-phospho-alpha-D-ribose 1-diphosphate + adenine</text>
        <dbReference type="Rhea" id="RHEA:16609"/>
        <dbReference type="ChEBI" id="CHEBI:16708"/>
        <dbReference type="ChEBI" id="CHEBI:33019"/>
        <dbReference type="ChEBI" id="CHEBI:58017"/>
        <dbReference type="ChEBI" id="CHEBI:456215"/>
        <dbReference type="EC" id="2.4.2.7"/>
    </reaction>
</comment>
<dbReference type="PANTHER" id="PTHR11776:SF7">
    <property type="entry name" value="PHOSPHORIBOSYLTRANSFERASE DOMAIN-CONTAINING PROTEIN"/>
    <property type="match status" value="1"/>
</dbReference>
<dbReference type="SUPFAM" id="SSF53271">
    <property type="entry name" value="PRTase-like"/>
    <property type="match status" value="1"/>
</dbReference>